<keyword evidence="4" id="KW-0378">Hydrolase</keyword>
<sequence length="339" mass="36412">MWITKRRRKSCRCAHAYLLLMAHERDPSRSAALGVRRDGDRVASVGVLPKHTMTMPLVLALVLMAAALSGGWAAAATGQTETPSLGTVTGGTHVNPSTLNEEKIVGGTGTTIQMRPYMVSIAMRVGKTYELQCGATILDASHVLTAAHCLENKNLSLYQLRAGSTSHTTGGQVRTLSRIGVPTTFNEDTYDYDVAVLKLSKPLILDGKTTRAVDLVKAKTPVKVNTKVVLIGWGFEDTSHSLALPTSLQEVEVDSIDRGECSADYEGINTVTDRMFCVMSENRDSCQGDSGGPAINKATGQQMGIISWAKGCAQMGYPGVYTDLANSQIRSFIDGELKK</sequence>
<dbReference type="FunFam" id="2.40.10.10:FF:000036">
    <property type="entry name" value="Trypsin beta"/>
    <property type="match status" value="1"/>
</dbReference>
<dbReference type="GO" id="GO:0004252">
    <property type="term" value="F:serine-type endopeptidase activity"/>
    <property type="evidence" value="ECO:0007669"/>
    <property type="project" value="InterPro"/>
</dbReference>
<dbReference type="EMBL" id="JAHWGI010001271">
    <property type="protein sequence ID" value="KAK3926940.1"/>
    <property type="molecule type" value="Genomic_DNA"/>
</dbReference>
<dbReference type="SUPFAM" id="SSF50494">
    <property type="entry name" value="Trypsin-like serine proteases"/>
    <property type="match status" value="1"/>
</dbReference>
<name>A0AAE1HUE7_9NEOP</name>
<dbReference type="PANTHER" id="PTHR24276">
    <property type="entry name" value="POLYSERASE-RELATED"/>
    <property type="match status" value="1"/>
</dbReference>
<dbReference type="PRINTS" id="PR00722">
    <property type="entry name" value="CHYMOTRYPSIN"/>
</dbReference>
<dbReference type="AlphaFoldDB" id="A0AAE1HUE7"/>
<keyword evidence="7" id="KW-1133">Transmembrane helix</keyword>
<keyword evidence="6" id="KW-1015">Disulfide bond</keyword>
<reference evidence="9" key="1">
    <citation type="submission" date="2021-07" db="EMBL/GenBank/DDBJ databases">
        <authorList>
            <person name="Catto M.A."/>
            <person name="Jacobson A."/>
            <person name="Kennedy G."/>
            <person name="Labadie P."/>
            <person name="Hunt B.G."/>
            <person name="Srinivasan R."/>
        </authorList>
    </citation>
    <scope>NUCLEOTIDE SEQUENCE</scope>
    <source>
        <strain evidence="9">PL_HMW_Pooled</strain>
        <tissue evidence="9">Head</tissue>
    </source>
</reference>
<dbReference type="InterPro" id="IPR001254">
    <property type="entry name" value="Trypsin_dom"/>
</dbReference>
<dbReference type="InterPro" id="IPR009003">
    <property type="entry name" value="Peptidase_S1_PA"/>
</dbReference>
<keyword evidence="5" id="KW-0720">Serine protease</keyword>
<accession>A0AAE1HUE7</accession>
<evidence type="ECO:0000256" key="3">
    <source>
        <dbReference type="ARBA" id="ARBA00022670"/>
    </source>
</evidence>
<evidence type="ECO:0000256" key="2">
    <source>
        <dbReference type="ARBA" id="ARBA00007664"/>
    </source>
</evidence>
<evidence type="ECO:0000313" key="10">
    <source>
        <dbReference type="Proteomes" id="UP001219518"/>
    </source>
</evidence>
<evidence type="ECO:0000313" key="9">
    <source>
        <dbReference type="EMBL" id="KAK3926940.1"/>
    </source>
</evidence>
<dbReference type="Proteomes" id="UP001219518">
    <property type="component" value="Unassembled WGS sequence"/>
</dbReference>
<keyword evidence="7" id="KW-0812">Transmembrane</keyword>
<proteinExistence type="inferred from homology"/>
<evidence type="ECO:0000256" key="4">
    <source>
        <dbReference type="ARBA" id="ARBA00022801"/>
    </source>
</evidence>
<dbReference type="PROSITE" id="PS50240">
    <property type="entry name" value="TRYPSIN_DOM"/>
    <property type="match status" value="1"/>
</dbReference>
<protein>
    <submittedName>
        <fullName evidence="9">Mite allergen Eur m 3</fullName>
    </submittedName>
</protein>
<dbReference type="SMART" id="SM00020">
    <property type="entry name" value="Tryp_SPc"/>
    <property type="match status" value="1"/>
</dbReference>
<feature type="domain" description="Peptidase S1" evidence="8">
    <location>
        <begin position="104"/>
        <end position="338"/>
    </location>
</feature>
<reference evidence="9" key="2">
    <citation type="journal article" date="2023" name="BMC Genomics">
        <title>Pest status, molecular evolution, and epigenetic factors derived from the genome assembly of Frankliniella fusca, a thysanopteran phytovirus vector.</title>
        <authorList>
            <person name="Catto M.A."/>
            <person name="Labadie P.E."/>
            <person name="Jacobson A.L."/>
            <person name="Kennedy G.G."/>
            <person name="Srinivasan R."/>
            <person name="Hunt B.G."/>
        </authorList>
    </citation>
    <scope>NUCLEOTIDE SEQUENCE</scope>
    <source>
        <strain evidence="9">PL_HMW_Pooled</strain>
    </source>
</reference>
<comment type="subcellular location">
    <subcellularLocation>
        <location evidence="1">Secreted</location>
        <location evidence="1">Extracellular space</location>
    </subcellularLocation>
</comment>
<evidence type="ECO:0000256" key="6">
    <source>
        <dbReference type="ARBA" id="ARBA00023157"/>
    </source>
</evidence>
<dbReference type="InterPro" id="IPR050430">
    <property type="entry name" value="Peptidase_S1"/>
</dbReference>
<comment type="caution">
    <text evidence="9">The sequence shown here is derived from an EMBL/GenBank/DDBJ whole genome shotgun (WGS) entry which is preliminary data.</text>
</comment>
<dbReference type="InterPro" id="IPR043504">
    <property type="entry name" value="Peptidase_S1_PA_chymotrypsin"/>
</dbReference>
<dbReference type="InterPro" id="IPR018114">
    <property type="entry name" value="TRYPSIN_HIS"/>
</dbReference>
<evidence type="ECO:0000259" key="8">
    <source>
        <dbReference type="PROSITE" id="PS50240"/>
    </source>
</evidence>
<dbReference type="CDD" id="cd00190">
    <property type="entry name" value="Tryp_SPc"/>
    <property type="match status" value="1"/>
</dbReference>
<dbReference type="Gene3D" id="2.40.10.10">
    <property type="entry name" value="Trypsin-like serine proteases"/>
    <property type="match status" value="2"/>
</dbReference>
<dbReference type="GO" id="GO:0005576">
    <property type="term" value="C:extracellular region"/>
    <property type="evidence" value="ECO:0007669"/>
    <property type="project" value="UniProtKB-SubCell"/>
</dbReference>
<evidence type="ECO:0000256" key="1">
    <source>
        <dbReference type="ARBA" id="ARBA00004239"/>
    </source>
</evidence>
<dbReference type="Pfam" id="PF00089">
    <property type="entry name" value="Trypsin"/>
    <property type="match status" value="1"/>
</dbReference>
<feature type="transmembrane region" description="Helical" evidence="7">
    <location>
        <begin position="57"/>
        <end position="75"/>
    </location>
</feature>
<dbReference type="InterPro" id="IPR001314">
    <property type="entry name" value="Peptidase_S1A"/>
</dbReference>
<dbReference type="PROSITE" id="PS00134">
    <property type="entry name" value="TRYPSIN_HIS"/>
    <property type="match status" value="1"/>
</dbReference>
<comment type="similarity">
    <text evidence="2">Belongs to the peptidase S1 family.</text>
</comment>
<dbReference type="GO" id="GO:0006508">
    <property type="term" value="P:proteolysis"/>
    <property type="evidence" value="ECO:0007669"/>
    <property type="project" value="UniProtKB-KW"/>
</dbReference>
<evidence type="ECO:0000256" key="5">
    <source>
        <dbReference type="ARBA" id="ARBA00022825"/>
    </source>
</evidence>
<evidence type="ECO:0000256" key="7">
    <source>
        <dbReference type="SAM" id="Phobius"/>
    </source>
</evidence>
<keyword evidence="7" id="KW-0472">Membrane</keyword>
<dbReference type="PANTHER" id="PTHR24276:SF98">
    <property type="entry name" value="FI18310P1-RELATED"/>
    <property type="match status" value="1"/>
</dbReference>
<keyword evidence="3" id="KW-0645">Protease</keyword>
<keyword evidence="10" id="KW-1185">Reference proteome</keyword>
<organism evidence="9 10">
    <name type="scientific">Frankliniella fusca</name>
    <dbReference type="NCBI Taxonomy" id="407009"/>
    <lineage>
        <taxon>Eukaryota</taxon>
        <taxon>Metazoa</taxon>
        <taxon>Ecdysozoa</taxon>
        <taxon>Arthropoda</taxon>
        <taxon>Hexapoda</taxon>
        <taxon>Insecta</taxon>
        <taxon>Pterygota</taxon>
        <taxon>Neoptera</taxon>
        <taxon>Paraneoptera</taxon>
        <taxon>Thysanoptera</taxon>
        <taxon>Terebrantia</taxon>
        <taxon>Thripoidea</taxon>
        <taxon>Thripidae</taxon>
        <taxon>Frankliniella</taxon>
    </lineage>
</organism>
<gene>
    <name evidence="9" type="ORF">KUF71_015276</name>
</gene>